<proteinExistence type="predicted"/>
<feature type="coiled-coil region" evidence="1">
    <location>
        <begin position="49"/>
        <end position="90"/>
    </location>
</feature>
<sequence>MGPQRSTPRPITSEKDRQIRTIQTSLIHERLIATQRALDTLRITHAEELEAERRASEGLRKKLAVCEERVRDAERERDDMREVVNELVDRGLVVSVSKDFAAWPCSQLRMTSLLDPAELTPPAPPTTPPYAAALIESLSTSLATERKAYTRTTRVAQNTIAVLEAQLALREAELEESWSGCGEEEGMQIGEEEALRVLELNVRQAEEDRDGYEGIEC</sequence>
<comment type="caution">
    <text evidence="2">The sequence shown here is derived from an EMBL/GenBank/DDBJ whole genome shotgun (WGS) entry which is preliminary data.</text>
</comment>
<dbReference type="Proteomes" id="UP001175211">
    <property type="component" value="Unassembled WGS sequence"/>
</dbReference>
<dbReference type="GeneID" id="85365998"/>
<keyword evidence="3" id="KW-1185">Reference proteome</keyword>
<name>A0AA39K9Z1_ARMTA</name>
<evidence type="ECO:0000256" key="1">
    <source>
        <dbReference type="SAM" id="Coils"/>
    </source>
</evidence>
<dbReference type="RefSeq" id="XP_060329626.1">
    <property type="nucleotide sequence ID" value="XM_060482450.1"/>
</dbReference>
<dbReference type="EMBL" id="JAUEPS010000022">
    <property type="protein sequence ID" value="KAK0457311.1"/>
    <property type="molecule type" value="Genomic_DNA"/>
</dbReference>
<keyword evidence="1" id="KW-0175">Coiled coil</keyword>
<dbReference type="AlphaFoldDB" id="A0AA39K9Z1"/>
<organism evidence="2 3">
    <name type="scientific">Armillaria tabescens</name>
    <name type="common">Ringless honey mushroom</name>
    <name type="synonym">Agaricus tabescens</name>
    <dbReference type="NCBI Taxonomy" id="1929756"/>
    <lineage>
        <taxon>Eukaryota</taxon>
        <taxon>Fungi</taxon>
        <taxon>Dikarya</taxon>
        <taxon>Basidiomycota</taxon>
        <taxon>Agaricomycotina</taxon>
        <taxon>Agaricomycetes</taxon>
        <taxon>Agaricomycetidae</taxon>
        <taxon>Agaricales</taxon>
        <taxon>Marasmiineae</taxon>
        <taxon>Physalacriaceae</taxon>
        <taxon>Desarmillaria</taxon>
    </lineage>
</organism>
<accession>A0AA39K9Z1</accession>
<evidence type="ECO:0000313" key="2">
    <source>
        <dbReference type="EMBL" id="KAK0457311.1"/>
    </source>
</evidence>
<gene>
    <name evidence="2" type="ORF">EV420DRAFT_519436</name>
</gene>
<reference evidence="2" key="1">
    <citation type="submission" date="2023-06" db="EMBL/GenBank/DDBJ databases">
        <authorList>
            <consortium name="Lawrence Berkeley National Laboratory"/>
            <person name="Ahrendt S."/>
            <person name="Sahu N."/>
            <person name="Indic B."/>
            <person name="Wong-Bajracharya J."/>
            <person name="Merenyi Z."/>
            <person name="Ke H.-M."/>
            <person name="Monk M."/>
            <person name="Kocsube S."/>
            <person name="Drula E."/>
            <person name="Lipzen A."/>
            <person name="Balint B."/>
            <person name="Henrissat B."/>
            <person name="Andreopoulos B."/>
            <person name="Martin F.M."/>
            <person name="Harder C.B."/>
            <person name="Rigling D."/>
            <person name="Ford K.L."/>
            <person name="Foster G.D."/>
            <person name="Pangilinan J."/>
            <person name="Papanicolaou A."/>
            <person name="Barry K."/>
            <person name="LaButti K."/>
            <person name="Viragh M."/>
            <person name="Koriabine M."/>
            <person name="Yan M."/>
            <person name="Riley R."/>
            <person name="Champramary S."/>
            <person name="Plett K.L."/>
            <person name="Tsai I.J."/>
            <person name="Slot J."/>
            <person name="Sipos G."/>
            <person name="Plett J."/>
            <person name="Nagy L.G."/>
            <person name="Grigoriev I.V."/>
        </authorList>
    </citation>
    <scope>NUCLEOTIDE SEQUENCE</scope>
    <source>
        <strain evidence="2">CCBAS 213</strain>
    </source>
</reference>
<protein>
    <submittedName>
        <fullName evidence="2">Uncharacterized protein</fullName>
    </submittedName>
</protein>
<evidence type="ECO:0000313" key="3">
    <source>
        <dbReference type="Proteomes" id="UP001175211"/>
    </source>
</evidence>